<gene>
    <name evidence="2" type="ORF">TIFTF001_038526</name>
    <name evidence="3" type="ORF">TIFTF001_038532</name>
    <name evidence="4" type="ORF">TIFTF001_038535</name>
    <name evidence="5" type="ORF">TIFTF001_038541</name>
</gene>
<keyword evidence="1" id="KW-0472">Membrane</keyword>
<accession>A0AA88E7Y3</accession>
<reference evidence="5" key="1">
    <citation type="submission" date="2023-07" db="EMBL/GenBank/DDBJ databases">
        <title>draft genome sequence of fig (Ficus carica).</title>
        <authorList>
            <person name="Takahashi T."/>
            <person name="Nishimura K."/>
        </authorList>
    </citation>
    <scope>NUCLEOTIDE SEQUENCE</scope>
</reference>
<keyword evidence="6" id="KW-1185">Reference proteome</keyword>
<dbReference type="EMBL" id="BTGU01000857">
    <property type="protein sequence ID" value="GMN69483.1"/>
    <property type="molecule type" value="Genomic_DNA"/>
</dbReference>
<name>A0AA88E7Y3_FICCA</name>
<evidence type="ECO:0000313" key="4">
    <source>
        <dbReference type="EMBL" id="GMN69483.1"/>
    </source>
</evidence>
<dbReference type="InterPro" id="IPR053258">
    <property type="entry name" value="Ca-permeable_cation_channel"/>
</dbReference>
<dbReference type="EMBL" id="BTGU01000855">
    <property type="protein sequence ID" value="GMN69474.1"/>
    <property type="molecule type" value="Genomic_DNA"/>
</dbReference>
<dbReference type="EMBL" id="BTGU01000858">
    <property type="protein sequence ID" value="GMN69491.1"/>
    <property type="molecule type" value="Genomic_DNA"/>
</dbReference>
<feature type="transmembrane region" description="Helical" evidence="1">
    <location>
        <begin position="55"/>
        <end position="73"/>
    </location>
</feature>
<evidence type="ECO:0000313" key="2">
    <source>
        <dbReference type="EMBL" id="GMN69474.1"/>
    </source>
</evidence>
<dbReference type="AlphaFoldDB" id="A0AA88E7Y3"/>
<evidence type="ECO:0000256" key="1">
    <source>
        <dbReference type="SAM" id="Phobius"/>
    </source>
</evidence>
<dbReference type="PANTHER" id="PTHR34115:SF17">
    <property type="entry name" value="PROTEIN, PUTATIVE-RELATED"/>
    <property type="match status" value="1"/>
</dbReference>
<comment type="caution">
    <text evidence="5">The sequence shown here is derived from an EMBL/GenBank/DDBJ whole genome shotgun (WGS) entry which is preliminary data.</text>
</comment>
<keyword evidence="1" id="KW-1133">Transmembrane helix</keyword>
<organism evidence="5 6">
    <name type="scientific">Ficus carica</name>
    <name type="common">Common fig</name>
    <dbReference type="NCBI Taxonomy" id="3494"/>
    <lineage>
        <taxon>Eukaryota</taxon>
        <taxon>Viridiplantae</taxon>
        <taxon>Streptophyta</taxon>
        <taxon>Embryophyta</taxon>
        <taxon>Tracheophyta</taxon>
        <taxon>Spermatophyta</taxon>
        <taxon>Magnoliopsida</taxon>
        <taxon>eudicotyledons</taxon>
        <taxon>Gunneridae</taxon>
        <taxon>Pentapetalae</taxon>
        <taxon>rosids</taxon>
        <taxon>fabids</taxon>
        <taxon>Rosales</taxon>
        <taxon>Moraceae</taxon>
        <taxon>Ficeae</taxon>
        <taxon>Ficus</taxon>
    </lineage>
</organism>
<dbReference type="PANTHER" id="PTHR34115">
    <property type="entry name" value="PROTEIN, PUTATIVE-RELATED"/>
    <property type="match status" value="1"/>
</dbReference>
<dbReference type="Proteomes" id="UP001187192">
    <property type="component" value="Unassembled WGS sequence"/>
</dbReference>
<keyword evidence="1" id="KW-0812">Transmembrane</keyword>
<protein>
    <submittedName>
        <fullName evidence="5">Uncharacterized protein</fullName>
    </submittedName>
</protein>
<evidence type="ECO:0000313" key="5">
    <source>
        <dbReference type="EMBL" id="GMN69491.1"/>
    </source>
</evidence>
<feature type="transmembrane region" description="Helical" evidence="1">
    <location>
        <begin position="23"/>
        <end position="43"/>
    </location>
</feature>
<evidence type="ECO:0000313" key="3">
    <source>
        <dbReference type="EMBL" id="GMN69482.1"/>
    </source>
</evidence>
<feature type="transmembrane region" description="Helical" evidence="1">
    <location>
        <begin position="112"/>
        <end position="128"/>
    </location>
</feature>
<dbReference type="EMBL" id="BTGU01000856">
    <property type="protein sequence ID" value="GMN69482.1"/>
    <property type="molecule type" value="Genomic_DNA"/>
</dbReference>
<evidence type="ECO:0000313" key="6">
    <source>
        <dbReference type="Proteomes" id="UP001187192"/>
    </source>
</evidence>
<sequence>MADPIERDIIEQSTGLLGSSIELLHTAFGSALTLLLTLVGFKYQGSATTLFREHSLVISLFIVDVLVYVVAFVNEATRTTNSSATSLAPTNKRATHDRHIFYPYYTTGDRKFFLFIPCLLAEFVWNKIKMLMLVMEYFVTICSTQHFLKNHGFSGFIMA</sequence>
<proteinExistence type="predicted"/>